<dbReference type="Pfam" id="PF14016">
    <property type="entry name" value="DUF4232"/>
    <property type="match status" value="1"/>
</dbReference>
<evidence type="ECO:0000313" key="2">
    <source>
        <dbReference type="EMBL" id="GGP34586.1"/>
    </source>
</evidence>
<sequence length="178" mass="18032">MMGLTGIGSVTAVTAALLVGGATGADAVVDAAAGAAGAATCRSVGLDVSFGREEGAAGTVYREVLLTNRGVRPCVLRGFPGVSYVDGDGAQIGGAAERVGDRGPQLTLRHGETAASDVGFAQVRNFDPDVCQPTPVWGVRVYPPDETEPLYLDMDQQLGCAGDASRVGAHLTVASVRS</sequence>
<accession>A0A918AGT7</accession>
<organism evidence="2 3">
    <name type="scientific">Saccharothrix coeruleofusca</name>
    <dbReference type="NCBI Taxonomy" id="33919"/>
    <lineage>
        <taxon>Bacteria</taxon>
        <taxon>Bacillati</taxon>
        <taxon>Actinomycetota</taxon>
        <taxon>Actinomycetes</taxon>
        <taxon>Pseudonocardiales</taxon>
        <taxon>Pseudonocardiaceae</taxon>
        <taxon>Saccharothrix</taxon>
    </lineage>
</organism>
<dbReference type="InterPro" id="IPR025326">
    <property type="entry name" value="DUF4232"/>
</dbReference>
<feature type="domain" description="DUF4232" evidence="1">
    <location>
        <begin position="41"/>
        <end position="173"/>
    </location>
</feature>
<dbReference type="EMBL" id="BMRG01000001">
    <property type="protein sequence ID" value="GGP34586.1"/>
    <property type="molecule type" value="Genomic_DNA"/>
</dbReference>
<reference evidence="2" key="1">
    <citation type="journal article" date="2014" name="Int. J. Syst. Evol. Microbiol.">
        <title>Complete genome sequence of Corynebacterium casei LMG S-19264T (=DSM 44701T), isolated from a smear-ripened cheese.</title>
        <authorList>
            <consortium name="US DOE Joint Genome Institute (JGI-PGF)"/>
            <person name="Walter F."/>
            <person name="Albersmeier A."/>
            <person name="Kalinowski J."/>
            <person name="Ruckert C."/>
        </authorList>
    </citation>
    <scope>NUCLEOTIDE SEQUENCE</scope>
    <source>
        <strain evidence="2">JCM 3313</strain>
    </source>
</reference>
<dbReference type="AlphaFoldDB" id="A0A918AGT7"/>
<evidence type="ECO:0000259" key="1">
    <source>
        <dbReference type="Pfam" id="PF14016"/>
    </source>
</evidence>
<name>A0A918AGT7_9PSEU</name>
<proteinExistence type="predicted"/>
<dbReference type="RefSeq" id="WP_189221075.1">
    <property type="nucleotide sequence ID" value="NZ_BMRG01000001.1"/>
</dbReference>
<protein>
    <recommendedName>
        <fullName evidence="1">DUF4232 domain-containing protein</fullName>
    </recommendedName>
</protein>
<dbReference type="Proteomes" id="UP000639606">
    <property type="component" value="Unassembled WGS sequence"/>
</dbReference>
<reference evidence="2" key="2">
    <citation type="submission" date="2020-09" db="EMBL/GenBank/DDBJ databases">
        <authorList>
            <person name="Sun Q."/>
            <person name="Ohkuma M."/>
        </authorList>
    </citation>
    <scope>NUCLEOTIDE SEQUENCE</scope>
    <source>
        <strain evidence="2">JCM 3313</strain>
    </source>
</reference>
<keyword evidence="3" id="KW-1185">Reference proteome</keyword>
<evidence type="ECO:0000313" key="3">
    <source>
        <dbReference type="Proteomes" id="UP000639606"/>
    </source>
</evidence>
<comment type="caution">
    <text evidence="2">The sequence shown here is derived from an EMBL/GenBank/DDBJ whole genome shotgun (WGS) entry which is preliminary data.</text>
</comment>
<gene>
    <name evidence="2" type="ORF">GCM10010185_01550</name>
</gene>